<dbReference type="InParanoid" id="A0A0L0HAJ6"/>
<dbReference type="EMBL" id="KQ257463">
    <property type="protein sequence ID" value="KNC97723.1"/>
    <property type="molecule type" value="Genomic_DNA"/>
</dbReference>
<keyword evidence="2" id="KW-1185">Reference proteome</keyword>
<reference evidence="1 2" key="1">
    <citation type="submission" date="2009-08" db="EMBL/GenBank/DDBJ databases">
        <title>The Genome Sequence of Spizellomyces punctatus strain DAOM BR117.</title>
        <authorList>
            <consortium name="The Broad Institute Genome Sequencing Platform"/>
            <person name="Russ C."/>
            <person name="Cuomo C."/>
            <person name="Shea T."/>
            <person name="Young S.K."/>
            <person name="Zeng Q."/>
            <person name="Koehrsen M."/>
            <person name="Haas B."/>
            <person name="Borodovsky M."/>
            <person name="Guigo R."/>
            <person name="Alvarado L."/>
            <person name="Berlin A."/>
            <person name="Bochicchio J."/>
            <person name="Borenstein D."/>
            <person name="Chapman S."/>
            <person name="Chen Z."/>
            <person name="Engels R."/>
            <person name="Freedman E."/>
            <person name="Gellesch M."/>
            <person name="Goldberg J."/>
            <person name="Griggs A."/>
            <person name="Gujja S."/>
            <person name="Heiman D."/>
            <person name="Hepburn T."/>
            <person name="Howarth C."/>
            <person name="Jen D."/>
            <person name="Larson L."/>
            <person name="Lewis B."/>
            <person name="Mehta T."/>
            <person name="Park D."/>
            <person name="Pearson M."/>
            <person name="Roberts A."/>
            <person name="Saif S."/>
            <person name="Shenoy N."/>
            <person name="Sisk P."/>
            <person name="Stolte C."/>
            <person name="Sykes S."/>
            <person name="Thomson T."/>
            <person name="Walk T."/>
            <person name="White J."/>
            <person name="Yandava C."/>
            <person name="Burger G."/>
            <person name="Gray M.W."/>
            <person name="Holland P.W.H."/>
            <person name="King N."/>
            <person name="Lang F.B.F."/>
            <person name="Roger A.J."/>
            <person name="Ruiz-Trillo I."/>
            <person name="Lander E."/>
            <person name="Nusbaum C."/>
        </authorList>
    </citation>
    <scope>NUCLEOTIDE SEQUENCE [LARGE SCALE GENOMIC DNA]</scope>
    <source>
        <strain evidence="1 2">DAOM BR117</strain>
    </source>
</reference>
<sequence>MFVSTIYRIIGSPRRRRRLKLSKSEPLTVNVVQTKELGGVDGNQLDLISRKSSRRGRILCSKSQLGTTAEPLCSASPLARGNNKEPKETTRRPLPLELLALIMLYADDLPTVLKFRLLNKGWYAYWPSFAFAACMAPFWKHLDLTSLGACCSMIRVETLRLLLEGNPSRSQRGARQWVETVQVLQHTWDPAKFLGSASIALLISNCPNMRSLDLSGCDKLENLTKTLAIVGRNNGLTFTHGKLETLNLSGCKRLNSTDLCVFLHLFRHLKHLNLTECFNIAQVGFVALGDMAFLEVLSVRDCPQFDNVCIGPLLFRCSRLRELDMSGTKVSSGGWAEVNQGSYPHSGESLEIFVASKMRLSSGREMDWLLRMAKLRKVVMKDIQGLAPRNFERLKNVLICKGYERLEISRAPAKKPLSF</sequence>
<dbReference type="STRING" id="645134.A0A0L0HAJ6"/>
<dbReference type="Gene3D" id="3.80.10.10">
    <property type="entry name" value="Ribonuclease Inhibitor"/>
    <property type="match status" value="1"/>
</dbReference>
<dbReference type="GeneID" id="27690423"/>
<proteinExistence type="predicted"/>
<dbReference type="SUPFAM" id="SSF52047">
    <property type="entry name" value="RNI-like"/>
    <property type="match status" value="1"/>
</dbReference>
<dbReference type="InterPro" id="IPR050648">
    <property type="entry name" value="F-box_LRR-repeat"/>
</dbReference>
<dbReference type="GO" id="GO:0005737">
    <property type="term" value="C:cytoplasm"/>
    <property type="evidence" value="ECO:0007669"/>
    <property type="project" value="TreeGrafter"/>
</dbReference>
<dbReference type="AlphaFoldDB" id="A0A0L0HAJ6"/>
<dbReference type="SMART" id="SM00367">
    <property type="entry name" value="LRR_CC"/>
    <property type="match status" value="3"/>
</dbReference>
<dbReference type="VEuPathDB" id="FungiDB:SPPG_07185"/>
<organism evidence="1 2">
    <name type="scientific">Spizellomyces punctatus (strain DAOM BR117)</name>
    <dbReference type="NCBI Taxonomy" id="645134"/>
    <lineage>
        <taxon>Eukaryota</taxon>
        <taxon>Fungi</taxon>
        <taxon>Fungi incertae sedis</taxon>
        <taxon>Chytridiomycota</taxon>
        <taxon>Chytridiomycota incertae sedis</taxon>
        <taxon>Chytridiomycetes</taxon>
        <taxon>Spizellomycetales</taxon>
        <taxon>Spizellomycetaceae</taxon>
        <taxon>Spizellomyces</taxon>
    </lineage>
</organism>
<evidence type="ECO:0000313" key="1">
    <source>
        <dbReference type="EMBL" id="KNC97723.1"/>
    </source>
</evidence>
<evidence type="ECO:0000313" key="2">
    <source>
        <dbReference type="Proteomes" id="UP000053201"/>
    </source>
</evidence>
<dbReference type="RefSeq" id="XP_016605763.1">
    <property type="nucleotide sequence ID" value="XM_016755358.1"/>
</dbReference>
<evidence type="ECO:0008006" key="3">
    <source>
        <dbReference type="Google" id="ProtNLM"/>
    </source>
</evidence>
<dbReference type="OrthoDB" id="550575at2759"/>
<protein>
    <recommendedName>
        <fullName evidence="3">F-box domain-containing protein</fullName>
    </recommendedName>
</protein>
<gene>
    <name evidence="1" type="ORF">SPPG_07185</name>
</gene>
<dbReference type="InterPro" id="IPR006553">
    <property type="entry name" value="Leu-rich_rpt_Cys-con_subtyp"/>
</dbReference>
<dbReference type="PANTHER" id="PTHR13382">
    <property type="entry name" value="MITOCHONDRIAL ATP SYNTHASE COUPLING FACTOR B"/>
    <property type="match status" value="1"/>
</dbReference>
<dbReference type="InterPro" id="IPR032675">
    <property type="entry name" value="LRR_dom_sf"/>
</dbReference>
<name>A0A0L0HAJ6_SPIPD</name>
<dbReference type="Proteomes" id="UP000053201">
    <property type="component" value="Unassembled WGS sequence"/>
</dbReference>
<accession>A0A0L0HAJ6</accession>